<evidence type="ECO:0000256" key="1">
    <source>
        <dbReference type="RuleBase" id="RU363044"/>
    </source>
</evidence>
<feature type="region of interest" description="Disordered" evidence="2">
    <location>
        <begin position="500"/>
        <end position="526"/>
    </location>
</feature>
<keyword evidence="1" id="KW-0234">DNA repair</keyword>
<dbReference type="InterPro" id="IPR010285">
    <property type="entry name" value="DNA_helicase_pif1-like_DEAD"/>
</dbReference>
<dbReference type="InterPro" id="IPR011320">
    <property type="entry name" value="RNase_H1_N"/>
</dbReference>
<dbReference type="EC" id="5.6.2.3" evidence="1"/>
<evidence type="ECO:0000259" key="3">
    <source>
        <dbReference type="SMART" id="SM00382"/>
    </source>
</evidence>
<reference evidence="4 5" key="1">
    <citation type="submission" date="2015-06" db="EMBL/GenBank/DDBJ databases">
        <title>Survival trade-offs in plant roots during colonization by closely related pathogenic and mutualistic fungi.</title>
        <authorList>
            <person name="Hacquard S."/>
            <person name="Kracher B."/>
            <person name="Hiruma K."/>
            <person name="Weinman A."/>
            <person name="Muench P."/>
            <person name="Garrido Oter R."/>
            <person name="Ver Loren van Themaat E."/>
            <person name="Dallerey J.-F."/>
            <person name="Damm U."/>
            <person name="Henrissat B."/>
            <person name="Lespinet O."/>
            <person name="Thon M."/>
            <person name="Kemen E."/>
            <person name="McHardy A.C."/>
            <person name="Schulze-Lefert P."/>
            <person name="O'Connell R.J."/>
        </authorList>
    </citation>
    <scope>NUCLEOTIDE SEQUENCE [LARGE SCALE GENOMIC DNA]</scope>
    <source>
        <strain evidence="4 5">0861</strain>
    </source>
</reference>
<dbReference type="InterPro" id="IPR003593">
    <property type="entry name" value="AAA+_ATPase"/>
</dbReference>
<dbReference type="Pfam" id="PF21530">
    <property type="entry name" value="Pif1_2B_dom"/>
    <property type="match status" value="1"/>
</dbReference>
<dbReference type="InterPro" id="IPR037056">
    <property type="entry name" value="RNase_H1_N_sf"/>
</dbReference>
<dbReference type="PANTHER" id="PTHR47642">
    <property type="entry name" value="ATP-DEPENDENT DNA HELICASE"/>
    <property type="match status" value="1"/>
</dbReference>
<keyword evidence="1" id="KW-0547">Nucleotide-binding</keyword>
<dbReference type="AlphaFoldDB" id="A0A166XE86"/>
<dbReference type="STRING" id="708197.A0A166XE86"/>
<dbReference type="InterPro" id="IPR027417">
    <property type="entry name" value="P-loop_NTPase"/>
</dbReference>
<dbReference type="PANTHER" id="PTHR47642:SF7">
    <property type="entry name" value="ATP-DEPENDENT DNA HELICASE PIF1"/>
    <property type="match status" value="1"/>
</dbReference>
<keyword evidence="5" id="KW-1185">Reference proteome</keyword>
<keyword evidence="1" id="KW-0067">ATP-binding</keyword>
<comment type="cofactor">
    <cofactor evidence="1">
        <name>Mg(2+)</name>
        <dbReference type="ChEBI" id="CHEBI:18420"/>
    </cofactor>
</comment>
<gene>
    <name evidence="4" type="ORF">CT0861_11912</name>
</gene>
<dbReference type="SMART" id="SM00382">
    <property type="entry name" value="AAA"/>
    <property type="match status" value="1"/>
</dbReference>
<feature type="region of interest" description="Disordered" evidence="2">
    <location>
        <begin position="164"/>
        <end position="206"/>
    </location>
</feature>
<accession>A0A166XE86</accession>
<dbReference type="Gene3D" id="3.40.50.300">
    <property type="entry name" value="P-loop containing nucleotide triphosphate hydrolases"/>
    <property type="match status" value="2"/>
</dbReference>
<sequence>MVPNDNETPWRADLPFPNVRFPLTATVSKRVYPPVWSLAAPEPKRQRSQPEPEYIDLVSDEDDPNTTGETNPDHCTLSHGGSNVAGRLRENGAATAVPASGEPIEATVDRLVAEYSRGVPRTLCGKKPKYYVVWRGRQCGMFTSWADCEAQELLLRDELTEKLRGQASEEAHSPSPHQHPSAASSTAAAGGPTDERVEPAALPEGPPLCQEQQDAMDLAMQGHNLFITGSGGCGKSVLVKALYKKLMAIGKSVHLLAPTGQASLNIDGRTTFSYAGWTPNSLNRPLEELIAKSRSKRVFERLLNTDVLIIDEISMVENQFFDRLSRVMSFIRDEVALSNGKKRVVGPFGDVQIIVVGDFCQLPPVNPFQNCAMCGRPMEQESENNLVSYSCPMGHGSFQDCDKWAFKSPVWKWCEFKYVHLTKIHRQQDEEFVRVLQKCRLGKDLEKGESDLLLKHPAQVQNGARLFSLRRQVDGRNEQEFARLPGGLLRYWCRDRLEPPENKAPEDDPDKNVVSSPPSLDQPRPHTGRFSPKYFLKWGMIWEVDFAHQALILQIHRYSKRVELKVHMPVILLANIDLESGLCNGSQGIICGFVPSFRVVTPEEPQKRNYKKDPDGFRIATERYKRIEEFMAASENALLFPEVEFHNGKRRVIGPDCIVNEVGAMKPYRLLSRTQIPLAPGWAMTIHKSQSLSLDRVIVNLNSVFEKGQAYVALSRARSLQGLKVEGTNEDKLKSSLQPDDEVRKFMEQLDAAEKEGLQASITLSLTCG</sequence>
<name>A0A166XE86_9PEZI</name>
<dbReference type="Pfam" id="PF05970">
    <property type="entry name" value="PIF1"/>
    <property type="match status" value="1"/>
</dbReference>
<feature type="compositionally biased region" description="Low complexity" evidence="2">
    <location>
        <begin position="173"/>
        <end position="189"/>
    </location>
</feature>
<dbReference type="GO" id="GO:0006281">
    <property type="term" value="P:DNA repair"/>
    <property type="evidence" value="ECO:0007669"/>
    <property type="project" value="UniProtKB-KW"/>
</dbReference>
<dbReference type="InterPro" id="IPR049163">
    <property type="entry name" value="Pif1-like_2B_dom"/>
</dbReference>
<keyword evidence="1" id="KW-0378">Hydrolase</keyword>
<dbReference type="GO" id="GO:0043139">
    <property type="term" value="F:5'-3' DNA helicase activity"/>
    <property type="evidence" value="ECO:0007669"/>
    <property type="project" value="UniProtKB-EC"/>
</dbReference>
<comment type="caution">
    <text evidence="4">The sequence shown here is derived from an EMBL/GenBank/DDBJ whole genome shotgun (WGS) entry which is preliminary data.</text>
</comment>
<dbReference type="Pfam" id="PF01693">
    <property type="entry name" value="Cauli_VI"/>
    <property type="match status" value="1"/>
</dbReference>
<dbReference type="GO" id="GO:0000723">
    <property type="term" value="P:telomere maintenance"/>
    <property type="evidence" value="ECO:0007669"/>
    <property type="project" value="InterPro"/>
</dbReference>
<dbReference type="SUPFAM" id="SSF52540">
    <property type="entry name" value="P-loop containing nucleoside triphosphate hydrolases"/>
    <property type="match status" value="2"/>
</dbReference>
<protein>
    <recommendedName>
        <fullName evidence="1">ATP-dependent DNA helicase</fullName>
        <ecNumber evidence="1">5.6.2.3</ecNumber>
    </recommendedName>
</protein>
<dbReference type="GO" id="GO:0016887">
    <property type="term" value="F:ATP hydrolysis activity"/>
    <property type="evidence" value="ECO:0007669"/>
    <property type="project" value="RHEA"/>
</dbReference>
<dbReference type="GO" id="GO:0006310">
    <property type="term" value="P:DNA recombination"/>
    <property type="evidence" value="ECO:0007669"/>
    <property type="project" value="UniProtKB-KW"/>
</dbReference>
<comment type="catalytic activity">
    <reaction evidence="1">
        <text>ATP + H2O = ADP + phosphate + H(+)</text>
        <dbReference type="Rhea" id="RHEA:13065"/>
        <dbReference type="ChEBI" id="CHEBI:15377"/>
        <dbReference type="ChEBI" id="CHEBI:15378"/>
        <dbReference type="ChEBI" id="CHEBI:30616"/>
        <dbReference type="ChEBI" id="CHEBI:43474"/>
        <dbReference type="ChEBI" id="CHEBI:456216"/>
        <dbReference type="EC" id="5.6.2.3"/>
    </reaction>
</comment>
<dbReference type="Proteomes" id="UP000076552">
    <property type="component" value="Unassembled WGS sequence"/>
</dbReference>
<dbReference type="Gene3D" id="3.40.970.10">
    <property type="entry name" value="Ribonuclease H1, N-terminal domain"/>
    <property type="match status" value="1"/>
</dbReference>
<keyword evidence="1" id="KW-0233">DNA recombination</keyword>
<feature type="domain" description="AAA+ ATPase" evidence="3">
    <location>
        <begin position="221"/>
        <end position="359"/>
    </location>
</feature>
<dbReference type="CDD" id="cd18809">
    <property type="entry name" value="SF1_C_RecD"/>
    <property type="match status" value="1"/>
</dbReference>
<evidence type="ECO:0000313" key="5">
    <source>
        <dbReference type="Proteomes" id="UP000076552"/>
    </source>
</evidence>
<evidence type="ECO:0000256" key="2">
    <source>
        <dbReference type="SAM" id="MobiDB-lite"/>
    </source>
</evidence>
<keyword evidence="1" id="KW-0227">DNA damage</keyword>
<dbReference type="InterPro" id="IPR051055">
    <property type="entry name" value="PIF1_helicase"/>
</dbReference>
<feature type="region of interest" description="Disordered" evidence="2">
    <location>
        <begin position="41"/>
        <end position="78"/>
    </location>
</feature>
<evidence type="ECO:0000313" key="4">
    <source>
        <dbReference type="EMBL" id="KZL76522.1"/>
    </source>
</evidence>
<comment type="similarity">
    <text evidence="1">Belongs to the helicase family.</text>
</comment>
<dbReference type="EMBL" id="LFIV01000014">
    <property type="protein sequence ID" value="KZL76522.1"/>
    <property type="molecule type" value="Genomic_DNA"/>
</dbReference>
<organism evidence="4 5">
    <name type="scientific">Colletotrichum tofieldiae</name>
    <dbReference type="NCBI Taxonomy" id="708197"/>
    <lineage>
        <taxon>Eukaryota</taxon>
        <taxon>Fungi</taxon>
        <taxon>Dikarya</taxon>
        <taxon>Ascomycota</taxon>
        <taxon>Pezizomycotina</taxon>
        <taxon>Sordariomycetes</taxon>
        <taxon>Hypocreomycetidae</taxon>
        <taxon>Glomerellales</taxon>
        <taxon>Glomerellaceae</taxon>
        <taxon>Colletotrichum</taxon>
        <taxon>Colletotrichum spaethianum species complex</taxon>
    </lineage>
</organism>
<dbReference type="GO" id="GO:0005524">
    <property type="term" value="F:ATP binding"/>
    <property type="evidence" value="ECO:0007669"/>
    <property type="project" value="UniProtKB-KW"/>
</dbReference>
<proteinExistence type="inferred from homology"/>
<keyword evidence="1 4" id="KW-0347">Helicase</keyword>